<protein>
    <submittedName>
        <fullName evidence="2">Uncharacterized protein</fullName>
    </submittedName>
</protein>
<organism evidence="2">
    <name type="scientific">Aureobasidium pullulans</name>
    <name type="common">Black yeast</name>
    <name type="synonym">Pullularia pullulans</name>
    <dbReference type="NCBI Taxonomy" id="5580"/>
    <lineage>
        <taxon>Eukaryota</taxon>
        <taxon>Fungi</taxon>
        <taxon>Dikarya</taxon>
        <taxon>Ascomycota</taxon>
        <taxon>Pezizomycotina</taxon>
        <taxon>Dothideomycetes</taxon>
        <taxon>Dothideomycetidae</taxon>
        <taxon>Dothideales</taxon>
        <taxon>Saccotheciaceae</taxon>
        <taxon>Aureobasidium</taxon>
    </lineage>
</organism>
<gene>
    <name evidence="2" type="ORF">D6D13_10607</name>
</gene>
<evidence type="ECO:0000256" key="1">
    <source>
        <dbReference type="SAM" id="MobiDB-lite"/>
    </source>
</evidence>
<proteinExistence type="predicted"/>
<name>A0A4S9BX35_AURPU</name>
<dbReference type="AlphaFoldDB" id="A0A4S9BX35"/>
<evidence type="ECO:0000313" key="2">
    <source>
        <dbReference type="EMBL" id="THW98520.1"/>
    </source>
</evidence>
<reference evidence="2" key="1">
    <citation type="submission" date="2018-10" db="EMBL/GenBank/DDBJ databases">
        <title>Fifty Aureobasidium pullulans genomes reveal a recombining polyextremotolerant generalist.</title>
        <authorList>
            <person name="Gostincar C."/>
            <person name="Turk M."/>
            <person name="Zajc J."/>
            <person name="Gunde-Cimerman N."/>
        </authorList>
    </citation>
    <scope>NUCLEOTIDE SEQUENCE [LARGE SCALE GENOMIC DNA]</scope>
    <source>
        <strain evidence="2">EXF-10085</strain>
    </source>
</reference>
<dbReference type="EMBL" id="QZAS01000099">
    <property type="protein sequence ID" value="THW98520.1"/>
    <property type="molecule type" value="Genomic_DNA"/>
</dbReference>
<sequence length="324" mass="35467">MANEGIAKAGLAPTTLGVKAIDTAAVQASGDYLLLAKDAATAERLNTNGRQWVECRGSRAEKITPTFKVMVMNVPVTTFNPEEQEQMRQMLIGQNYHLLADHKVNHMDLLPKPKPGQVTGTMVISFMTKAAANAALFAEVIAWEGQPKRTIRYSKACRVLQHKKCTLCKGNHPPWAQIYKYRQQEMGRVEAEKAKVRQQPYYPEDSAISSGISGRGFMASFVPQDQEETMTDAPIPAEAASIALGASQIASSMSSQAVQSRNQNLSSILKKTKTPQRTRATAAAKTQITGMTPLQVKRRTFGQAATRSPQEEMQCEPGSDVIEV</sequence>
<feature type="non-terminal residue" evidence="2">
    <location>
        <position position="324"/>
    </location>
</feature>
<comment type="caution">
    <text evidence="2">The sequence shown here is derived from an EMBL/GenBank/DDBJ whole genome shotgun (WGS) entry which is preliminary data.</text>
</comment>
<accession>A0A4S9BX35</accession>
<feature type="region of interest" description="Disordered" evidence="1">
    <location>
        <begin position="301"/>
        <end position="324"/>
    </location>
</feature>